<evidence type="ECO:0000313" key="3">
    <source>
        <dbReference type="Proteomes" id="UP000263753"/>
    </source>
</evidence>
<accession>A0A3B7LT48</accession>
<name>A0A3B7LT48_9GAMM</name>
<evidence type="ECO:0000313" key="2">
    <source>
        <dbReference type="EMBL" id="AXY55808.1"/>
    </source>
</evidence>
<evidence type="ECO:0000256" key="1">
    <source>
        <dbReference type="SAM" id="SignalP"/>
    </source>
</evidence>
<dbReference type="AlphaFoldDB" id="A0A3B7LT48"/>
<dbReference type="EMBL" id="CP032134">
    <property type="protein sequence ID" value="AXY55808.1"/>
    <property type="molecule type" value="Genomic_DNA"/>
</dbReference>
<feature type="signal peptide" evidence="1">
    <location>
        <begin position="1"/>
        <end position="19"/>
    </location>
</feature>
<evidence type="ECO:0008006" key="4">
    <source>
        <dbReference type="Google" id="ProtNLM"/>
    </source>
</evidence>
<feature type="chain" id="PRO_5017753946" description="Big-1 domain-containing protein" evidence="1">
    <location>
        <begin position="20"/>
        <end position="838"/>
    </location>
</feature>
<gene>
    <name evidence="2" type="ORF">CDG60_03910</name>
</gene>
<sequence>MKYKLSLLTAVICSLHLSACDGGGKSGSTVQDDQIAAQLDVMGKRVPITVQLIDAATGQPVRSTITLSADDSISGQNVYEDASIGSAIRHGTATVYLKESATKSASANTPVTFRLTASSDDYFSSGITISYTGAAPAVQKIYLISKTAPPQGAAVQQQNNLTASAGVLSGAIQLTATTADPASQGASGSFSLPAGSQLKDAQGKVLEGKLRVSVGYFSPVMPDIEKFFPGGLNQAAVLMNNGSGQTEIAGKFVTAGLLAVDIVDEKGRKAHLLSKQGSMTIQTPFGVINPETGAPVRAGETIPVWSHNEQTGLWQQETIGQFVQNANGSYSVSYQVNHLSIWNLDWIIPEAQPAICYNTRVRFENNFYQTEPLTLETYVSGQFAQRAMVTGPDSFIYSLGTFISNNVEYQVKDTSGKTVGQASRAAGKCADTVTIKMTQEFLDQNPPAEYCPNDVQMHFPQPFHYDDGHLYVYESSNRFQALLIENESRVLSQIPKNRAVTLNVYAGGLAPQNKVASVQKPAGSCSDVTVLLDEQFIAAYPPLEYCPDSFQIKPSTPFFAGDYWTTSTITAFKATQSYLSFFNYYQWDKTAEKIVASPLTVTGIPKNRKLDLSFAGRVQSKPLNSCADVTLDTSGLAGSGRTVTILPKLKINQFLSYKDMNTLVNNMGLSSTAKTELLQYTHPDGVSSPVFHLNAESYQYILNKWLNNQKNNLLRQLQLLTLTPANASLLITHSYIPTSNGGENYPVYGDISTVVSDNGQVKVELPDRALEATMLLGGFYGNKWHEVSRTINIPADSKQVTVEFEDTETLQDAIAYLERYCKDGKPINPQAKHCGLFL</sequence>
<organism evidence="2 3">
    <name type="scientific">Acinetobacter chinensis</name>
    <dbReference type="NCBI Taxonomy" id="2004650"/>
    <lineage>
        <taxon>Bacteria</taxon>
        <taxon>Pseudomonadati</taxon>
        <taxon>Pseudomonadota</taxon>
        <taxon>Gammaproteobacteria</taxon>
        <taxon>Moraxellales</taxon>
        <taxon>Moraxellaceae</taxon>
        <taxon>Acinetobacter</taxon>
    </lineage>
</organism>
<proteinExistence type="predicted"/>
<dbReference type="KEGG" id="achi:CDG60_03910"/>
<protein>
    <recommendedName>
        <fullName evidence="4">Big-1 domain-containing protein</fullName>
    </recommendedName>
</protein>
<keyword evidence="1" id="KW-0732">Signal</keyword>
<reference evidence="3" key="1">
    <citation type="submission" date="2018-09" db="EMBL/GenBank/DDBJ databases">
        <title>The complete genome of Acinetobacter sp. strain WCHAc010005.</title>
        <authorList>
            <person name="Hu Y."/>
            <person name="Long H."/>
            <person name="Feng Y."/>
            <person name="Zong Z."/>
        </authorList>
    </citation>
    <scope>NUCLEOTIDE SEQUENCE [LARGE SCALE GENOMIC DNA]</scope>
    <source>
        <strain evidence="3">WCHAc010005</strain>
    </source>
</reference>
<dbReference type="Proteomes" id="UP000263753">
    <property type="component" value="Chromosome"/>
</dbReference>
<dbReference type="RefSeq" id="WP_087513165.1">
    <property type="nucleotide sequence ID" value="NZ_CP032134.1"/>
</dbReference>